<feature type="transmembrane region" description="Helical" evidence="2">
    <location>
        <begin position="157"/>
        <end position="177"/>
    </location>
</feature>
<dbReference type="RefSeq" id="WP_064511021.1">
    <property type="nucleotide sequence ID" value="NZ_JAYFSN010000030.1"/>
</dbReference>
<feature type="region of interest" description="Disordered" evidence="1">
    <location>
        <begin position="340"/>
        <end position="364"/>
    </location>
</feature>
<feature type="transmembrane region" description="Helical" evidence="2">
    <location>
        <begin position="197"/>
        <end position="218"/>
    </location>
</feature>
<keyword evidence="2" id="KW-1133">Transmembrane helix</keyword>
<proteinExistence type="predicted"/>
<comment type="caution">
    <text evidence="4">The sequence shown here is derived from an EMBL/GenBank/DDBJ whole genome shotgun (WGS) entry which is preliminary data.</text>
</comment>
<dbReference type="Proteomes" id="UP001303614">
    <property type="component" value="Unassembled WGS sequence"/>
</dbReference>
<organism evidence="4 5">
    <name type="scientific">Xanthomonas floridensis</name>
    <dbReference type="NCBI Taxonomy" id="1843580"/>
    <lineage>
        <taxon>Bacteria</taxon>
        <taxon>Pseudomonadati</taxon>
        <taxon>Pseudomonadota</taxon>
        <taxon>Gammaproteobacteria</taxon>
        <taxon>Lysobacterales</taxon>
        <taxon>Lysobacteraceae</taxon>
        <taxon>Xanthomonas</taxon>
    </lineage>
</organism>
<keyword evidence="2" id="KW-0472">Membrane</keyword>
<name>A0A1A9M4A2_9XANT</name>
<feature type="compositionally biased region" description="Basic and acidic residues" evidence="1">
    <location>
        <begin position="284"/>
        <end position="298"/>
    </location>
</feature>
<keyword evidence="6" id="KW-1185">Reference proteome</keyword>
<feature type="transmembrane region" description="Helical" evidence="2">
    <location>
        <begin position="504"/>
        <end position="525"/>
    </location>
</feature>
<sequence>MQIPLNAGRASAAPPDGRWRFYRAVWRWHFYAGLLVLPFIIWLALTGAAFLYQEAIDRSVHHALKVVPVGPARAAAQQLVDAAQRHYPGRLFRYTTPKQADASAEIGLVDARGARRVVYVDPYRTRVLGSLPEHGTLAWTIRRLHSLDVFGPLARGLIEMAAGWAIVLVLTGAYLWWPRGRRGGVISVRGAPNQRLFWRDLHAVTGAGVGAVLLFLALTGMPWSWLWGAQVNRWANGHDFGYPAGLRVQLPMSQQRLADSGDTAWSLRQARVPESVLPGHAARGGHDEERGAQADGRHPGALHAAGLDSSTRSAGGNTGSEVFPGVRAALAQRVDKLPHAMPADHDEPSAHAEQAARMERPEDVGHAVQTDHWEHAGHASDAAGAEHLTQHAHPNNPEHAAHGGAGGLAAPGYGAIGLDAALVRLDGLGIVPGYSVAPPSGVRGVYTASVYPADLQRQRVIHLDQYSGAVLLDMTYRDYGPLAKLLEWGINVHLGQQYGTANQLILLLACLAIVLLCVSAAVMWWKRRPSGGLGVPPLPADARTLRGMLVLLALCGLMFPLVGVSFLLMWVFDRYWVRREQVEGAA</sequence>
<keyword evidence="2" id="KW-0812">Transmembrane</keyword>
<dbReference type="AlphaFoldDB" id="A0A1A9M4A2"/>
<gene>
    <name evidence="4" type="ORF">A7D17_08995</name>
    <name evidence="3" type="ORF">VB146_19025</name>
</gene>
<dbReference type="PANTHER" id="PTHR34219">
    <property type="entry name" value="IRON-REGULATED INNER MEMBRANE PROTEIN-RELATED"/>
    <property type="match status" value="1"/>
</dbReference>
<feature type="transmembrane region" description="Helical" evidence="2">
    <location>
        <begin position="545"/>
        <end position="572"/>
    </location>
</feature>
<accession>A0A1A9M4A2</accession>
<dbReference type="Proteomes" id="UP000077659">
    <property type="component" value="Unassembled WGS sequence"/>
</dbReference>
<evidence type="ECO:0000313" key="3">
    <source>
        <dbReference type="EMBL" id="MEA5125902.1"/>
    </source>
</evidence>
<dbReference type="PANTHER" id="PTHR34219:SF1">
    <property type="entry name" value="PEPSY DOMAIN-CONTAINING PROTEIN"/>
    <property type="match status" value="1"/>
</dbReference>
<feature type="transmembrane region" description="Helical" evidence="2">
    <location>
        <begin position="28"/>
        <end position="52"/>
    </location>
</feature>
<feature type="region of interest" description="Disordered" evidence="1">
    <location>
        <begin position="275"/>
        <end position="322"/>
    </location>
</feature>
<dbReference type="OrthoDB" id="9791166at2"/>
<dbReference type="EMBL" id="JAYFSO010000029">
    <property type="protein sequence ID" value="MEA5125902.1"/>
    <property type="molecule type" value="Genomic_DNA"/>
</dbReference>
<dbReference type="STRING" id="1843580.A7D17_08995"/>
<protein>
    <submittedName>
        <fullName evidence="3">PepSY domain-containing protein</fullName>
    </submittedName>
</protein>
<dbReference type="EMBL" id="LXNG01000058">
    <property type="protein sequence ID" value="OAG65324.1"/>
    <property type="molecule type" value="Genomic_DNA"/>
</dbReference>
<dbReference type="InterPro" id="IPR005625">
    <property type="entry name" value="PepSY-ass_TM"/>
</dbReference>
<evidence type="ECO:0000256" key="1">
    <source>
        <dbReference type="SAM" id="MobiDB-lite"/>
    </source>
</evidence>
<dbReference type="Pfam" id="PF03929">
    <property type="entry name" value="PepSY_TM"/>
    <property type="match status" value="1"/>
</dbReference>
<evidence type="ECO:0000313" key="4">
    <source>
        <dbReference type="EMBL" id="OAG65324.1"/>
    </source>
</evidence>
<evidence type="ECO:0000313" key="6">
    <source>
        <dbReference type="Proteomes" id="UP001303614"/>
    </source>
</evidence>
<reference evidence="4 5" key="1">
    <citation type="submission" date="2016-05" db="EMBL/GenBank/DDBJ databases">
        <title>Pathogenic, phenotypic and molecular characterisation of Xanthomonas nasturtii sp. nov. and Xanthomonas floridensis sp. nov., new species of Xanthomonas associated with watercress production in Florida.</title>
        <authorList>
            <person name="Vicente J.G."/>
            <person name="Rothwell S."/>
            <person name="Holub E.B."/>
            <person name="Studholme D.J."/>
        </authorList>
    </citation>
    <scope>NUCLEOTIDE SEQUENCE [LARGE SCALE GENOMIC DNA]</scope>
    <source>
        <strain evidence="4 5">WHRI 8848</strain>
    </source>
</reference>
<evidence type="ECO:0000313" key="5">
    <source>
        <dbReference type="Proteomes" id="UP000077659"/>
    </source>
</evidence>
<reference evidence="3 6" key="2">
    <citation type="submission" date="2023-12" db="EMBL/GenBank/DDBJ databases">
        <title>Genome sequencing of Xanthomonas floridensis.</title>
        <authorList>
            <person name="Greer S."/>
            <person name="Harrison J."/>
            <person name="Grant M."/>
            <person name="Vicente J."/>
            <person name="Studholme D."/>
        </authorList>
    </citation>
    <scope>NUCLEOTIDE SEQUENCE [LARGE SCALE GENOMIC DNA]</scope>
    <source>
        <strain evidence="3 6">WHRI 8848</strain>
    </source>
</reference>
<evidence type="ECO:0000256" key="2">
    <source>
        <dbReference type="SAM" id="Phobius"/>
    </source>
</evidence>